<organism evidence="3 4">
    <name type="scientific">Desmophyllum pertusum</name>
    <dbReference type="NCBI Taxonomy" id="174260"/>
    <lineage>
        <taxon>Eukaryota</taxon>
        <taxon>Metazoa</taxon>
        <taxon>Cnidaria</taxon>
        <taxon>Anthozoa</taxon>
        <taxon>Hexacorallia</taxon>
        <taxon>Scleractinia</taxon>
        <taxon>Caryophylliina</taxon>
        <taxon>Caryophylliidae</taxon>
        <taxon>Desmophyllum</taxon>
    </lineage>
</organism>
<dbReference type="AlphaFoldDB" id="A0A9X0CSC8"/>
<feature type="domain" description="Lipase maturation factor 1/2 N-terminal" evidence="2">
    <location>
        <begin position="142"/>
        <end position="199"/>
    </location>
</feature>
<keyword evidence="1" id="KW-1133">Transmembrane helix</keyword>
<keyword evidence="4" id="KW-1185">Reference proteome</keyword>
<feature type="transmembrane region" description="Helical" evidence="1">
    <location>
        <begin position="147"/>
        <end position="167"/>
    </location>
</feature>
<evidence type="ECO:0000256" key="1">
    <source>
        <dbReference type="RuleBase" id="RU361229"/>
    </source>
</evidence>
<accession>A0A9X0CSC8</accession>
<dbReference type="InterPro" id="IPR057434">
    <property type="entry name" value="LMF1/2_N"/>
</dbReference>
<evidence type="ECO:0000313" key="3">
    <source>
        <dbReference type="EMBL" id="KAJ7373721.1"/>
    </source>
</evidence>
<keyword evidence="1" id="KW-0472">Membrane</keyword>
<feature type="transmembrane region" description="Helical" evidence="1">
    <location>
        <begin position="96"/>
        <end position="114"/>
    </location>
</feature>
<feature type="transmembrane region" description="Helical" evidence="1">
    <location>
        <begin position="188"/>
        <end position="207"/>
    </location>
</feature>
<name>A0A9X0CSC8_9CNID</name>
<dbReference type="PANTHER" id="PTHR14463:SF5">
    <property type="entry name" value="LIPASE MATURATION FACTOR 2"/>
    <property type="match status" value="1"/>
</dbReference>
<dbReference type="GO" id="GO:0051604">
    <property type="term" value="P:protein maturation"/>
    <property type="evidence" value="ECO:0007669"/>
    <property type="project" value="InterPro"/>
</dbReference>
<protein>
    <recommendedName>
        <fullName evidence="1">Lipase maturation factor</fullName>
    </recommendedName>
</protein>
<evidence type="ECO:0000259" key="2">
    <source>
        <dbReference type="Pfam" id="PF06762"/>
    </source>
</evidence>
<feature type="transmembrane region" description="Helical" evidence="1">
    <location>
        <begin position="213"/>
        <end position="235"/>
    </location>
</feature>
<comment type="function">
    <text evidence="1">Involved in the maturation of specific proteins in the endoplasmic reticulum.</text>
</comment>
<keyword evidence="1" id="KW-0256">Endoplasmic reticulum</keyword>
<comment type="similarity">
    <text evidence="1">Belongs to the lipase maturation factor family.</text>
</comment>
<dbReference type="GO" id="GO:0005789">
    <property type="term" value="C:endoplasmic reticulum membrane"/>
    <property type="evidence" value="ECO:0007669"/>
    <property type="project" value="UniProtKB-SubCell"/>
</dbReference>
<dbReference type="PANTHER" id="PTHR14463">
    <property type="entry name" value="LIPASE MATURATION FACTOR"/>
    <property type="match status" value="1"/>
</dbReference>
<reference evidence="3" key="1">
    <citation type="submission" date="2023-01" db="EMBL/GenBank/DDBJ databases">
        <title>Genome assembly of the deep-sea coral Lophelia pertusa.</title>
        <authorList>
            <person name="Herrera S."/>
            <person name="Cordes E."/>
        </authorList>
    </citation>
    <scope>NUCLEOTIDE SEQUENCE</scope>
    <source>
        <strain evidence="3">USNM1676648</strain>
        <tissue evidence="3">Polyp</tissue>
    </source>
</reference>
<dbReference type="OrthoDB" id="6019956at2759"/>
<dbReference type="Pfam" id="PF06762">
    <property type="entry name" value="LMF1"/>
    <property type="match status" value="1"/>
</dbReference>
<sequence>MKYRVSYAPVAQGKSKMAGYDKQVLVRQAFLWFMSAIYLFAFCSLYIQIPGLYGQNGVLPAKLALREVGSSTEENFWSKPTLLWFTPRLGLNTETGMEFLCLVGMLLSLLAMSLKSWRDSITFSVLWFLYFSLYQVGQTFVHFQWDILLMETGFLTILVSPLNLNLFKSRNNKLQRHHDNITLWLVKWLAFRLMFCSGIFFQVLIILTGNYNFFNLLAIALLLAIIDDEHLVAILPSWLVGSSYVKPAQRSSVIKVLRRIVAFGTVAAVLYWTIKLFALELSPEHVLKSRITFSQTAFFRAVDQAVPLTILLGIVS</sequence>
<dbReference type="EMBL" id="MU826830">
    <property type="protein sequence ID" value="KAJ7373721.1"/>
    <property type="molecule type" value="Genomic_DNA"/>
</dbReference>
<gene>
    <name evidence="3" type="primary">LMF2_2</name>
    <name evidence="3" type="ORF">OS493_011330</name>
</gene>
<keyword evidence="1" id="KW-0812">Transmembrane</keyword>
<comment type="subcellular location">
    <subcellularLocation>
        <location evidence="1">Endoplasmic reticulum membrane</location>
        <topology evidence="1">Multi-pass membrane protein</topology>
    </subcellularLocation>
</comment>
<evidence type="ECO:0000313" key="4">
    <source>
        <dbReference type="Proteomes" id="UP001163046"/>
    </source>
</evidence>
<proteinExistence type="inferred from homology"/>
<feature type="transmembrane region" description="Helical" evidence="1">
    <location>
        <begin position="256"/>
        <end position="274"/>
    </location>
</feature>
<dbReference type="Proteomes" id="UP001163046">
    <property type="component" value="Unassembled WGS sequence"/>
</dbReference>
<comment type="caution">
    <text evidence="3">The sequence shown here is derived from an EMBL/GenBank/DDBJ whole genome shotgun (WGS) entry which is preliminary data.</text>
</comment>
<feature type="transmembrane region" description="Helical" evidence="1">
    <location>
        <begin position="121"/>
        <end position="141"/>
    </location>
</feature>
<feature type="transmembrane region" description="Helical" evidence="1">
    <location>
        <begin position="29"/>
        <end position="49"/>
    </location>
</feature>
<dbReference type="InterPro" id="IPR009613">
    <property type="entry name" value="LMF"/>
</dbReference>